<reference evidence="1" key="1">
    <citation type="journal article" date="2020" name="mSystems">
        <title>Genome- and Community-Level Interaction Insights into Carbon Utilization and Element Cycling Functions of Hydrothermarchaeota in Hydrothermal Sediment.</title>
        <authorList>
            <person name="Zhou Z."/>
            <person name="Liu Y."/>
            <person name="Xu W."/>
            <person name="Pan J."/>
            <person name="Luo Z.H."/>
            <person name="Li M."/>
        </authorList>
    </citation>
    <scope>NUCLEOTIDE SEQUENCE [LARGE SCALE GENOMIC DNA]</scope>
    <source>
        <strain evidence="1">SpSt-774</strain>
    </source>
</reference>
<name>A0A7C4TCP9_UNCW3</name>
<gene>
    <name evidence="1" type="ORF">ENV60_09075</name>
</gene>
<dbReference type="AlphaFoldDB" id="A0A7C4TCP9"/>
<evidence type="ECO:0000313" key="1">
    <source>
        <dbReference type="EMBL" id="HGV98428.1"/>
    </source>
</evidence>
<organism evidence="1">
    <name type="scientific">candidate division WOR-3 bacterium</name>
    <dbReference type="NCBI Taxonomy" id="2052148"/>
    <lineage>
        <taxon>Bacteria</taxon>
        <taxon>Bacteria division WOR-3</taxon>
    </lineage>
</organism>
<proteinExistence type="predicted"/>
<protein>
    <submittedName>
        <fullName evidence="1">Uncharacterized protein</fullName>
    </submittedName>
</protein>
<comment type="caution">
    <text evidence="1">The sequence shown here is derived from an EMBL/GenBank/DDBJ whole genome shotgun (WGS) entry which is preliminary data.</text>
</comment>
<accession>A0A7C4TCP9</accession>
<sequence>MIPLTNSSIPVHKPFYLYTELYCLETRDGKYQVSTTYEVYNKERMKKEIVDIMFESWSGERNIAY</sequence>
<dbReference type="EMBL" id="DTGZ01000171">
    <property type="protein sequence ID" value="HGV98428.1"/>
    <property type="molecule type" value="Genomic_DNA"/>
</dbReference>